<evidence type="ECO:0000256" key="10">
    <source>
        <dbReference type="PROSITE-ProRule" id="PRU01360"/>
    </source>
</evidence>
<dbReference type="GO" id="GO:0015344">
    <property type="term" value="F:siderophore uptake transmembrane transporter activity"/>
    <property type="evidence" value="ECO:0007669"/>
    <property type="project" value="TreeGrafter"/>
</dbReference>
<evidence type="ECO:0000256" key="1">
    <source>
        <dbReference type="ARBA" id="ARBA00004571"/>
    </source>
</evidence>
<dbReference type="Pfam" id="PF07715">
    <property type="entry name" value="Plug"/>
    <property type="match status" value="1"/>
</dbReference>
<evidence type="ECO:0000256" key="9">
    <source>
        <dbReference type="ARBA" id="ARBA00023237"/>
    </source>
</evidence>
<feature type="domain" description="TonB-dependent receptor-like beta-barrel" evidence="13">
    <location>
        <begin position="260"/>
        <end position="685"/>
    </location>
</feature>
<dbReference type="Proteomes" id="UP000298216">
    <property type="component" value="Unassembled WGS sequence"/>
</dbReference>
<keyword evidence="4 10" id="KW-0812">Transmembrane</keyword>
<evidence type="ECO:0000256" key="11">
    <source>
        <dbReference type="RuleBase" id="RU003357"/>
    </source>
</evidence>
<evidence type="ECO:0000256" key="2">
    <source>
        <dbReference type="ARBA" id="ARBA00022448"/>
    </source>
</evidence>
<sequence>MTFSTRARLLAGASCAFGLTSGAALAEPLQPVTAGQATQTAELGEIVVTASGFEQRINQAPASISVIPRAEIEEVRAVSLAEILNNVEGVDTGAAVGKSGGQTINIRGMGSDYTLILMDGRRQNTAGSVTPNGFGETSTSFLPPVSAIERVEVVRGPVSTLYGSDAMGGVVNIITRKIGDAWHGSASAHYTIQGDDEFGPIRGGDVYLAGPLIKDRVGLSIRASRSEREQSRLTFENVAGAETPVTGFGRSATANEIWSAGARLAFNLHADHDLWIDADVGRQWYDNAEGQMGTATTAGGYDKFLEFNRDQIAIAHNWRLPFGTLESNYSIATTETNGRIIPNGVAGAGSPRDLESENRIFDTKLFSQWRNHTFTVGGQHWEAEMTDGVVSGTFNHTQWAVFAEDEWRFTDTLALTVGARHDDHSTFGSHFSPRAYLVWNPTDVWTVKGGVSQGFKTPRLEQLASGINGFGAQGRLPLLGSPGLMPETSTSTEFAVLYDDHDRLRAGITVFHNQFDDKIATGVPIANCLFGLTPAQYAAGGYNTSGCFDVGFYTAYISTVPTFGQSINIDEAVTQGVEATARYRFNDAWTLQGNYTFTDSEQKSGADIGQPLTDTPEHMVNANLRWNATDRMNLWLRGEYRSARYRGEGAAQTALGDYEAYSLFHLGGAYRIDDNLTVNAVVYNLFDKDFVSLLPYGSPVAYAPEFANNQEPRRLWISVTAAF</sequence>
<evidence type="ECO:0000259" key="13">
    <source>
        <dbReference type="Pfam" id="PF00593"/>
    </source>
</evidence>
<evidence type="ECO:0000313" key="15">
    <source>
        <dbReference type="EMBL" id="TFW11860.1"/>
    </source>
</evidence>
<dbReference type="PANTHER" id="PTHR30069">
    <property type="entry name" value="TONB-DEPENDENT OUTER MEMBRANE RECEPTOR"/>
    <property type="match status" value="1"/>
</dbReference>
<evidence type="ECO:0000256" key="5">
    <source>
        <dbReference type="ARBA" id="ARBA00022729"/>
    </source>
</evidence>
<keyword evidence="8 10" id="KW-0472">Membrane</keyword>
<comment type="caution">
    <text evidence="15">The sequence shown here is derived from an EMBL/GenBank/DDBJ whole genome shotgun (WGS) entry which is preliminary data.</text>
</comment>
<feature type="chain" id="PRO_5021267675" evidence="12">
    <location>
        <begin position="27"/>
        <end position="723"/>
    </location>
</feature>
<dbReference type="RefSeq" id="WP_135194352.1">
    <property type="nucleotide sequence ID" value="NZ_SPVH01000006.1"/>
</dbReference>
<gene>
    <name evidence="15" type="ORF">EGY25_07260</name>
</gene>
<dbReference type="PANTHER" id="PTHR30069:SF53">
    <property type="entry name" value="COLICIN I RECEPTOR-RELATED"/>
    <property type="match status" value="1"/>
</dbReference>
<dbReference type="SUPFAM" id="SSF56935">
    <property type="entry name" value="Porins"/>
    <property type="match status" value="1"/>
</dbReference>
<dbReference type="Gene3D" id="2.170.130.10">
    <property type="entry name" value="TonB-dependent receptor, plug domain"/>
    <property type="match status" value="1"/>
</dbReference>
<dbReference type="AlphaFoldDB" id="A0A4Y9RRZ2"/>
<keyword evidence="2 10" id="KW-0813">Transport</keyword>
<feature type="domain" description="TonB-dependent receptor plug" evidence="14">
    <location>
        <begin position="58"/>
        <end position="170"/>
    </location>
</feature>
<proteinExistence type="inferred from homology"/>
<dbReference type="InterPro" id="IPR037066">
    <property type="entry name" value="Plug_dom_sf"/>
</dbReference>
<evidence type="ECO:0000256" key="4">
    <source>
        <dbReference type="ARBA" id="ARBA00022692"/>
    </source>
</evidence>
<feature type="signal peptide" evidence="12">
    <location>
        <begin position="1"/>
        <end position="26"/>
    </location>
</feature>
<keyword evidence="7 11" id="KW-0798">TonB box</keyword>
<keyword evidence="9 10" id="KW-0998">Cell outer membrane</keyword>
<reference evidence="15 16" key="1">
    <citation type="submission" date="2019-03" db="EMBL/GenBank/DDBJ databases">
        <title>Draft genome of Brevundimonas sp. a heavy metal resistant soil bacteria.</title>
        <authorList>
            <person name="Soto J."/>
        </authorList>
    </citation>
    <scope>NUCLEOTIDE SEQUENCE [LARGE SCALE GENOMIC DNA]</scope>
    <source>
        <strain evidence="15 16">B-10</strain>
    </source>
</reference>
<dbReference type="InterPro" id="IPR039426">
    <property type="entry name" value="TonB-dep_rcpt-like"/>
</dbReference>
<keyword evidence="15" id="KW-0675">Receptor</keyword>
<dbReference type="OrthoDB" id="9796221at2"/>
<dbReference type="InterPro" id="IPR036942">
    <property type="entry name" value="Beta-barrel_TonB_sf"/>
</dbReference>
<keyword evidence="6" id="KW-0406">Ion transport</keyword>
<evidence type="ECO:0000256" key="6">
    <source>
        <dbReference type="ARBA" id="ARBA00023065"/>
    </source>
</evidence>
<evidence type="ECO:0000313" key="16">
    <source>
        <dbReference type="Proteomes" id="UP000298216"/>
    </source>
</evidence>
<comment type="subcellular location">
    <subcellularLocation>
        <location evidence="1 10">Cell outer membrane</location>
        <topology evidence="1 10">Multi-pass membrane protein</topology>
    </subcellularLocation>
</comment>
<dbReference type="Gene3D" id="2.40.170.20">
    <property type="entry name" value="TonB-dependent receptor, beta-barrel domain"/>
    <property type="match status" value="1"/>
</dbReference>
<keyword evidence="16" id="KW-1185">Reference proteome</keyword>
<dbReference type="InterPro" id="IPR000531">
    <property type="entry name" value="Beta-barrel_TonB"/>
</dbReference>
<keyword evidence="5 12" id="KW-0732">Signal</keyword>
<evidence type="ECO:0000256" key="3">
    <source>
        <dbReference type="ARBA" id="ARBA00022452"/>
    </source>
</evidence>
<dbReference type="Pfam" id="PF00593">
    <property type="entry name" value="TonB_dep_Rec_b-barrel"/>
    <property type="match status" value="1"/>
</dbReference>
<dbReference type="GO" id="GO:0009279">
    <property type="term" value="C:cell outer membrane"/>
    <property type="evidence" value="ECO:0007669"/>
    <property type="project" value="UniProtKB-SubCell"/>
</dbReference>
<evidence type="ECO:0000256" key="7">
    <source>
        <dbReference type="ARBA" id="ARBA00023077"/>
    </source>
</evidence>
<dbReference type="GO" id="GO:0044718">
    <property type="term" value="P:siderophore transmembrane transport"/>
    <property type="evidence" value="ECO:0007669"/>
    <property type="project" value="TreeGrafter"/>
</dbReference>
<protein>
    <submittedName>
        <fullName evidence="15">TonB-dependent receptor</fullName>
    </submittedName>
</protein>
<name>A0A4Y9RRZ2_9CAUL</name>
<dbReference type="InterPro" id="IPR012910">
    <property type="entry name" value="Plug_dom"/>
</dbReference>
<evidence type="ECO:0000256" key="12">
    <source>
        <dbReference type="SAM" id="SignalP"/>
    </source>
</evidence>
<accession>A0A4Y9RRZ2</accession>
<evidence type="ECO:0000256" key="8">
    <source>
        <dbReference type="ARBA" id="ARBA00023136"/>
    </source>
</evidence>
<comment type="similarity">
    <text evidence="10 11">Belongs to the TonB-dependent receptor family.</text>
</comment>
<dbReference type="PROSITE" id="PS52016">
    <property type="entry name" value="TONB_DEPENDENT_REC_3"/>
    <property type="match status" value="1"/>
</dbReference>
<organism evidence="15 16">
    <name type="scientific">Brevundimonas intermedia</name>
    <dbReference type="NCBI Taxonomy" id="74315"/>
    <lineage>
        <taxon>Bacteria</taxon>
        <taxon>Pseudomonadati</taxon>
        <taxon>Pseudomonadota</taxon>
        <taxon>Alphaproteobacteria</taxon>
        <taxon>Caulobacterales</taxon>
        <taxon>Caulobacteraceae</taxon>
        <taxon>Brevundimonas</taxon>
    </lineage>
</organism>
<evidence type="ECO:0000259" key="14">
    <source>
        <dbReference type="Pfam" id="PF07715"/>
    </source>
</evidence>
<dbReference type="EMBL" id="SPVH01000006">
    <property type="protein sequence ID" value="TFW11860.1"/>
    <property type="molecule type" value="Genomic_DNA"/>
</dbReference>
<dbReference type="CDD" id="cd01347">
    <property type="entry name" value="ligand_gated_channel"/>
    <property type="match status" value="1"/>
</dbReference>
<keyword evidence="3 10" id="KW-1134">Transmembrane beta strand</keyword>